<evidence type="ECO:0000313" key="4">
    <source>
        <dbReference type="Proteomes" id="UP001205185"/>
    </source>
</evidence>
<dbReference type="SUPFAM" id="SSF52540">
    <property type="entry name" value="P-loop containing nucleoside triphosphate hydrolases"/>
    <property type="match status" value="1"/>
</dbReference>
<organism evidence="3 4">
    <name type="scientific">Actinokineospora diospyrosa</name>
    <dbReference type="NCBI Taxonomy" id="103728"/>
    <lineage>
        <taxon>Bacteria</taxon>
        <taxon>Bacillati</taxon>
        <taxon>Actinomycetota</taxon>
        <taxon>Actinomycetes</taxon>
        <taxon>Pseudonocardiales</taxon>
        <taxon>Pseudonocardiaceae</taxon>
        <taxon>Actinokineospora</taxon>
    </lineage>
</organism>
<feature type="compositionally biased region" description="Polar residues" evidence="1">
    <location>
        <begin position="1"/>
        <end position="10"/>
    </location>
</feature>
<proteinExistence type="predicted"/>
<comment type="caution">
    <text evidence="3">The sequence shown here is derived from an EMBL/GenBank/DDBJ whole genome shotgun (WGS) entry which is preliminary data.</text>
</comment>
<dbReference type="Gene3D" id="1.25.40.10">
    <property type="entry name" value="Tetratricopeptide repeat domain"/>
    <property type="match status" value="1"/>
</dbReference>
<evidence type="ECO:0000256" key="1">
    <source>
        <dbReference type="SAM" id="MobiDB-lite"/>
    </source>
</evidence>
<dbReference type="SUPFAM" id="SSF48452">
    <property type="entry name" value="TPR-like"/>
    <property type="match status" value="1"/>
</dbReference>
<accession>A0ABT1I9L1</accession>
<dbReference type="InterPro" id="IPR035897">
    <property type="entry name" value="Toll_tir_struct_dom_sf"/>
</dbReference>
<dbReference type="Gene3D" id="3.40.50.300">
    <property type="entry name" value="P-loop containing nucleotide triphosphate hydrolases"/>
    <property type="match status" value="1"/>
</dbReference>
<gene>
    <name evidence="3" type="ORF">LV75_001809</name>
</gene>
<dbReference type="PANTHER" id="PTHR47691:SF3">
    <property type="entry name" value="HTH-TYPE TRANSCRIPTIONAL REGULATOR RV0890C-RELATED"/>
    <property type="match status" value="1"/>
</dbReference>
<dbReference type="Proteomes" id="UP001205185">
    <property type="component" value="Unassembled WGS sequence"/>
</dbReference>
<dbReference type="InterPro" id="IPR027417">
    <property type="entry name" value="P-loop_NTPase"/>
</dbReference>
<evidence type="ECO:0000259" key="2">
    <source>
        <dbReference type="Pfam" id="PF13676"/>
    </source>
</evidence>
<dbReference type="InterPro" id="IPR011990">
    <property type="entry name" value="TPR-like_helical_dom_sf"/>
</dbReference>
<protein>
    <submittedName>
        <fullName evidence="3">TIR domain-containing protein</fullName>
    </submittedName>
</protein>
<dbReference type="EMBL" id="JAMTCO010000004">
    <property type="protein sequence ID" value="MCP2269321.1"/>
    <property type="molecule type" value="Genomic_DNA"/>
</dbReference>
<name>A0ABT1I9L1_9PSEU</name>
<dbReference type="SUPFAM" id="SSF52200">
    <property type="entry name" value="Toll/Interleukin receptor TIR domain"/>
    <property type="match status" value="1"/>
</dbReference>
<reference evidence="3 4" key="1">
    <citation type="submission" date="2022-06" db="EMBL/GenBank/DDBJ databases">
        <title>Genomic Encyclopedia of Archaeal and Bacterial Type Strains, Phase II (KMG-II): from individual species to whole genera.</title>
        <authorList>
            <person name="Goeker M."/>
        </authorList>
    </citation>
    <scope>NUCLEOTIDE SEQUENCE [LARGE SCALE GENOMIC DNA]</scope>
    <source>
        <strain evidence="3 4">DSM 44255</strain>
    </source>
</reference>
<feature type="region of interest" description="Disordered" evidence="1">
    <location>
        <begin position="1"/>
        <end position="27"/>
    </location>
</feature>
<keyword evidence="4" id="KW-1185">Reference proteome</keyword>
<dbReference type="Pfam" id="PF13676">
    <property type="entry name" value="TIR_2"/>
    <property type="match status" value="1"/>
</dbReference>
<dbReference type="PANTHER" id="PTHR47691">
    <property type="entry name" value="REGULATOR-RELATED"/>
    <property type="match status" value="1"/>
</dbReference>
<feature type="domain" description="TIR" evidence="2">
    <location>
        <begin position="33"/>
        <end position="156"/>
    </location>
</feature>
<dbReference type="RefSeq" id="WP_253886324.1">
    <property type="nucleotide sequence ID" value="NZ_BAAAVB010000004.1"/>
</dbReference>
<dbReference type="InterPro" id="IPR000157">
    <property type="entry name" value="TIR_dom"/>
</dbReference>
<evidence type="ECO:0000313" key="3">
    <source>
        <dbReference type="EMBL" id="MCP2269321.1"/>
    </source>
</evidence>
<sequence>MDNPAKMSQNCPPPVVPPPPLHPPSSPHAGPTIFLSYTWSDQPHIARIDRALRRIPTIRVFRDTDTARFDRITSTLAAEVDNASLFVVFYSRRYPTRYACQWELTRAFLAASAHGNPMRQILVINPEPDEHHIAPVELTDAVYYDWHRDPDPRKVADLVAKTAVGPIGSLAAKDLDPEVLKPRRFVGRYQDMWTVHSALHGGKLAAVVKPYAHSVAVLKAPTGMGKSSTARHYAFLFRDAYPGGVLWLHMDGSGLRLAGKDVLTHFAEQLRAATRFGERLAGLSPERVVRVVGDLLTEDVLVVVDDVPPGLEPEVLDQLVVPSPRAHTIITARSITARWPVTQVELGGLGDEEAEELLRVHWHDLDDRERAAVHVLVQRCGGHPATLAIAVARLAAAKGTGAIERFDRELAAIARDGVDLHAAQIDAQSAVARLVLGFTAALADAPFTGGLARLAARTVAASLRTDPPSPHLLLHARVLAGNGAVPRDEALELLRLTAARHEDLGDAPSARDAIEQAIRLAGPLCPTGDLLTAARLAVAAHDRTAIDHATLAVDRAAASGDRETEYRARFLAATAHDQAGDYHAADAVLPAEIPGWLPETERQSALVARSAALRRRGDFRRALAVITEVYPGIRREHPGGAHRGPWPAATVELAAALVLAGAVERARDLTRSVIELFAEVGLPEHSVAKDAEATDADAEIAIGFADRNWTDERWRVATDRLGALAARSGEWFGPDNPRTLDLRVRRAQALVASKRSREALDLLSPLDTRLLAVLGADHPLRLRARSIAGAARVAVADWERAREILADVLPRQVAVLGAAHVDAISTRFELGVATFGCGRSTEASVLTDHAARLQRDNYGATTERALEMTVLGTILPITPRFLLPGLLRHRRPR</sequence>
<dbReference type="Gene3D" id="3.40.50.10140">
    <property type="entry name" value="Toll/interleukin-1 receptor homology (TIR) domain"/>
    <property type="match status" value="1"/>
</dbReference>
<feature type="compositionally biased region" description="Pro residues" evidence="1">
    <location>
        <begin position="11"/>
        <end position="26"/>
    </location>
</feature>